<dbReference type="EMBL" id="CP064795">
    <property type="protein sequence ID" value="QPG05722.1"/>
    <property type="molecule type" value="Genomic_DNA"/>
</dbReference>
<feature type="chain" id="PRO_5032493126" description="PBP domain-containing protein" evidence="1">
    <location>
        <begin position="36"/>
        <end position="156"/>
    </location>
</feature>
<evidence type="ECO:0000313" key="3">
    <source>
        <dbReference type="Proteomes" id="UP000595095"/>
    </source>
</evidence>
<organism evidence="2 3">
    <name type="scientific">Salinimonas marina</name>
    <dbReference type="NCBI Taxonomy" id="2785918"/>
    <lineage>
        <taxon>Bacteria</taxon>
        <taxon>Pseudomonadati</taxon>
        <taxon>Pseudomonadota</taxon>
        <taxon>Gammaproteobacteria</taxon>
        <taxon>Alteromonadales</taxon>
        <taxon>Alteromonadaceae</taxon>
        <taxon>Alteromonas/Salinimonas group</taxon>
        <taxon>Salinimonas</taxon>
    </lineage>
</organism>
<evidence type="ECO:0000256" key="1">
    <source>
        <dbReference type="SAM" id="SignalP"/>
    </source>
</evidence>
<name>A0A7S9HDA6_9ALTE</name>
<dbReference type="AlphaFoldDB" id="A0A7S9HDA6"/>
<evidence type="ECO:0008006" key="4">
    <source>
        <dbReference type="Google" id="ProtNLM"/>
    </source>
</evidence>
<proteinExistence type="predicted"/>
<dbReference type="SUPFAM" id="SSF53850">
    <property type="entry name" value="Periplasmic binding protein-like II"/>
    <property type="match status" value="1"/>
</dbReference>
<feature type="signal peptide" evidence="1">
    <location>
        <begin position="1"/>
        <end position="35"/>
    </location>
</feature>
<dbReference type="Proteomes" id="UP000595095">
    <property type="component" value="Chromosome"/>
</dbReference>
<evidence type="ECO:0000313" key="2">
    <source>
        <dbReference type="EMBL" id="QPG05722.1"/>
    </source>
</evidence>
<reference evidence="2 3" key="1">
    <citation type="submission" date="2020-11" db="EMBL/GenBank/DDBJ databases">
        <title>Complete genome sequence for Salinimonas sp. strain G2-b.</title>
        <authorList>
            <person name="Park S.-J."/>
        </authorList>
    </citation>
    <scope>NUCLEOTIDE SEQUENCE [LARGE SCALE GENOMIC DNA]</scope>
    <source>
        <strain evidence="2 3">G2-b</strain>
    </source>
</reference>
<keyword evidence="3" id="KW-1185">Reference proteome</keyword>
<dbReference type="KEGG" id="smaa:IT774_16970"/>
<keyword evidence="1" id="KW-0732">Signal</keyword>
<protein>
    <recommendedName>
        <fullName evidence="4">PBP domain-containing protein</fullName>
    </recommendedName>
</protein>
<gene>
    <name evidence="2" type="ORF">IT774_16970</name>
</gene>
<dbReference type="Gene3D" id="3.40.190.10">
    <property type="entry name" value="Periplasmic binding protein-like II"/>
    <property type="match status" value="1"/>
</dbReference>
<sequence length="156" mass="17959">MAFSRMSGGKNRPKKQLPWAVIFFVMLFLQSPAHAQSNSIRLIFHPDIQQQTLTQGQARQIFSARQQHWEDGSKIHVFVLDTDTAMHQRFCRQILQMFPYQLERIWNQITYSGQGDPPHIIDSPEALIEAVYATPGAVGYASHDVLENRQEKVKPQ</sequence>
<dbReference type="RefSeq" id="WP_195810805.1">
    <property type="nucleotide sequence ID" value="NZ_CP064795.1"/>
</dbReference>
<accession>A0A7S9HDA6</accession>